<dbReference type="EMBL" id="BGZK01000277">
    <property type="protein sequence ID" value="GBP33665.1"/>
    <property type="molecule type" value="Genomic_DNA"/>
</dbReference>
<organism evidence="1 2">
    <name type="scientific">Eumeta variegata</name>
    <name type="common">Bagworm moth</name>
    <name type="synonym">Eumeta japonica</name>
    <dbReference type="NCBI Taxonomy" id="151549"/>
    <lineage>
        <taxon>Eukaryota</taxon>
        <taxon>Metazoa</taxon>
        <taxon>Ecdysozoa</taxon>
        <taxon>Arthropoda</taxon>
        <taxon>Hexapoda</taxon>
        <taxon>Insecta</taxon>
        <taxon>Pterygota</taxon>
        <taxon>Neoptera</taxon>
        <taxon>Endopterygota</taxon>
        <taxon>Lepidoptera</taxon>
        <taxon>Glossata</taxon>
        <taxon>Ditrysia</taxon>
        <taxon>Tineoidea</taxon>
        <taxon>Psychidae</taxon>
        <taxon>Oiketicinae</taxon>
        <taxon>Eumeta</taxon>
    </lineage>
</organism>
<evidence type="ECO:0000313" key="2">
    <source>
        <dbReference type="Proteomes" id="UP000299102"/>
    </source>
</evidence>
<proteinExistence type="predicted"/>
<sequence length="401" mass="46963">MNFIERQNLKLWPRNEGKLKYYESCTDVRAWSHDLRSRDCYLKEWMKCDMPVNVLPTATLFSYMQNVVSNKYWGKAVPRCHPACKSKTILESLCKTSATMKGCLKQDGDFQKYFDQEEFETSHWPCEKYLEVLKNIKMFWKIISDKIFKIRIQRTEFSNDHGDGSLQSLVRNWEKGMVQEAIYVKNITRCSSNLDDVECTGKCSKQISFKCNKDNIDKERVTDDLSHQRKVRYETNGYEEEKVNSSYNKRNNRLNNKYVTVKIKTADKSCDSCNFQNDTSELEMLKNKFNYIQQRFIEQKCAMENLRKVNGNLTAKLETLERKKLCHKSTNMPDDAADWSETDVKTINLSPKKRNNGDYYANDISENHLKGVESEIIITMKSCKNKGEEVESNLIRFSAGE</sequence>
<comment type="caution">
    <text evidence="1">The sequence shown here is derived from an EMBL/GenBank/DDBJ whole genome shotgun (WGS) entry which is preliminary data.</text>
</comment>
<reference evidence="1 2" key="1">
    <citation type="journal article" date="2019" name="Commun. Biol.">
        <title>The bagworm genome reveals a unique fibroin gene that provides high tensile strength.</title>
        <authorList>
            <person name="Kono N."/>
            <person name="Nakamura H."/>
            <person name="Ohtoshi R."/>
            <person name="Tomita M."/>
            <person name="Numata K."/>
            <person name="Arakawa K."/>
        </authorList>
    </citation>
    <scope>NUCLEOTIDE SEQUENCE [LARGE SCALE GENOMIC DNA]</scope>
</reference>
<evidence type="ECO:0000313" key="1">
    <source>
        <dbReference type="EMBL" id="GBP33665.1"/>
    </source>
</evidence>
<dbReference type="AlphaFoldDB" id="A0A4C1V641"/>
<keyword evidence="2" id="KW-1185">Reference proteome</keyword>
<gene>
    <name evidence="1" type="ORF">EVAR_16701_1</name>
</gene>
<name>A0A4C1V641_EUMVA</name>
<protein>
    <submittedName>
        <fullName evidence="1">Uncharacterized protein</fullName>
    </submittedName>
</protein>
<accession>A0A4C1V641</accession>
<dbReference type="OrthoDB" id="7415728at2759"/>
<dbReference type="Proteomes" id="UP000299102">
    <property type="component" value="Unassembled WGS sequence"/>
</dbReference>